<evidence type="ECO:0000259" key="6">
    <source>
        <dbReference type="Pfam" id="PF12819"/>
    </source>
</evidence>
<gene>
    <name evidence="7" type="ORF">Gohar_010801</name>
</gene>
<accession>A0A7J9GS07</accession>
<comment type="subcellular location">
    <subcellularLocation>
        <location evidence="1">Membrane</location>
        <topology evidence="1">Single-pass membrane protein</topology>
    </subcellularLocation>
</comment>
<feature type="domain" description="Malectin-like" evidence="6">
    <location>
        <begin position="200"/>
        <end position="325"/>
    </location>
</feature>
<name>A0A7J9GS07_9ROSI</name>
<keyword evidence="4" id="KW-1133">Transmembrane helix</keyword>
<evidence type="ECO:0000256" key="5">
    <source>
        <dbReference type="ARBA" id="ARBA00023136"/>
    </source>
</evidence>
<dbReference type="AlphaFoldDB" id="A0A7J9GS07"/>
<evidence type="ECO:0000313" key="8">
    <source>
        <dbReference type="Proteomes" id="UP000593560"/>
    </source>
</evidence>
<comment type="caution">
    <text evidence="7">The sequence shown here is derived from an EMBL/GenBank/DDBJ whole genome shotgun (WGS) entry which is preliminary data.</text>
</comment>
<keyword evidence="5" id="KW-0472">Membrane</keyword>
<evidence type="ECO:0000256" key="1">
    <source>
        <dbReference type="ARBA" id="ARBA00004167"/>
    </source>
</evidence>
<dbReference type="GO" id="GO:0016020">
    <property type="term" value="C:membrane"/>
    <property type="evidence" value="ECO:0007669"/>
    <property type="project" value="UniProtKB-SubCell"/>
</dbReference>
<keyword evidence="2" id="KW-0812">Transmembrane</keyword>
<evidence type="ECO:0000313" key="7">
    <source>
        <dbReference type="EMBL" id="MBA0800366.1"/>
    </source>
</evidence>
<feature type="domain" description="Malectin-like" evidence="6">
    <location>
        <begin position="20"/>
        <end position="157"/>
    </location>
</feature>
<evidence type="ECO:0000256" key="4">
    <source>
        <dbReference type="ARBA" id="ARBA00022989"/>
    </source>
</evidence>
<reference evidence="7 8" key="1">
    <citation type="journal article" date="2019" name="Genome Biol. Evol.">
        <title>Insights into the evolution of the New World diploid cottons (Gossypium, subgenus Houzingenia) based on genome sequencing.</title>
        <authorList>
            <person name="Grover C.E."/>
            <person name="Arick M.A. 2nd"/>
            <person name="Thrash A."/>
            <person name="Conover J.L."/>
            <person name="Sanders W.S."/>
            <person name="Peterson D.G."/>
            <person name="Frelichowski J.E."/>
            <person name="Scheffler J.A."/>
            <person name="Scheffler B.E."/>
            <person name="Wendel J.F."/>
        </authorList>
    </citation>
    <scope>NUCLEOTIDE SEQUENCE [LARGE SCALE GENOMIC DNA]</scope>
    <source>
        <strain evidence="7">0</strain>
        <tissue evidence="7">Leaf</tissue>
    </source>
</reference>
<dbReference type="EMBL" id="JABFAD010000006">
    <property type="protein sequence ID" value="MBA0800366.1"/>
    <property type="molecule type" value="Genomic_DNA"/>
</dbReference>
<dbReference type="OrthoDB" id="2017114at2759"/>
<organism evidence="7 8">
    <name type="scientific">Gossypium harknessii</name>
    <dbReference type="NCBI Taxonomy" id="34285"/>
    <lineage>
        <taxon>Eukaryota</taxon>
        <taxon>Viridiplantae</taxon>
        <taxon>Streptophyta</taxon>
        <taxon>Embryophyta</taxon>
        <taxon>Tracheophyta</taxon>
        <taxon>Spermatophyta</taxon>
        <taxon>Magnoliopsida</taxon>
        <taxon>eudicotyledons</taxon>
        <taxon>Gunneridae</taxon>
        <taxon>Pentapetalae</taxon>
        <taxon>rosids</taxon>
        <taxon>malvids</taxon>
        <taxon>Malvales</taxon>
        <taxon>Malvaceae</taxon>
        <taxon>Malvoideae</taxon>
        <taxon>Gossypium</taxon>
    </lineage>
</organism>
<keyword evidence="3" id="KW-0732">Signal</keyword>
<sequence>CYSFICTKSLNCLNVLSVSIDCGVEEGYLDNPTGIWFKPDKEFISTGENHETLPEYQSENEQYGKRYKTLRSFPNGAKNCYTLTLNHAHNNSFRIRASFGYGNYDRKNQPPKFDLYLGVNYWATVNSRSNVCYEIIHVFPADTEYMCLVNTGSGTPFFFFNGDSTFKHFHLLWKWVFVGTNLCRDLQPGAHIGPFGVRYIYDRIWFSFRLPSSVPINTSSNIDIQGSGNLYKLPAEVLRTAVQPSNSSTGSFSFNSDYKYNVYFHFAEVEEFEDKVRERSIALNGVKRGILKPLSISFHKIKGEITFTIASAATMDSALPPILDAPVFYQLQQFPLSATTHQMMAMVPLSPSLLVDSVQEPKFK</sequence>
<dbReference type="Proteomes" id="UP000593560">
    <property type="component" value="Unassembled WGS sequence"/>
</dbReference>
<dbReference type="InterPro" id="IPR024788">
    <property type="entry name" value="Malectin-like_Carb-bd_dom"/>
</dbReference>
<dbReference type="PANTHER" id="PTHR45631:SF212">
    <property type="entry name" value="PROTEIN KINASE DOMAIN-CONTAINING PROTEIN"/>
    <property type="match status" value="1"/>
</dbReference>
<proteinExistence type="predicted"/>
<protein>
    <recommendedName>
        <fullName evidence="6">Malectin-like domain-containing protein</fullName>
    </recommendedName>
</protein>
<feature type="non-terminal residue" evidence="7">
    <location>
        <position position="1"/>
    </location>
</feature>
<keyword evidence="8" id="KW-1185">Reference proteome</keyword>
<dbReference type="Pfam" id="PF12819">
    <property type="entry name" value="Malectin_like"/>
    <property type="match status" value="2"/>
</dbReference>
<evidence type="ECO:0000256" key="2">
    <source>
        <dbReference type="ARBA" id="ARBA00022692"/>
    </source>
</evidence>
<evidence type="ECO:0000256" key="3">
    <source>
        <dbReference type="ARBA" id="ARBA00022729"/>
    </source>
</evidence>
<dbReference type="PANTHER" id="PTHR45631">
    <property type="entry name" value="OS07G0107800 PROTEIN-RELATED"/>
    <property type="match status" value="1"/>
</dbReference>